<evidence type="ECO:0000256" key="1">
    <source>
        <dbReference type="SAM" id="MobiDB-lite"/>
    </source>
</evidence>
<dbReference type="EMBL" id="JAHRHY010000004">
    <property type="protein sequence ID" value="KAG9070141.1"/>
    <property type="molecule type" value="Genomic_DNA"/>
</dbReference>
<dbReference type="AlphaFoldDB" id="A0A9P7Y2L0"/>
<sequence>MLKRTDNQDKVFDASAYFRQQQEQQEQLQALKEQQRQLHLEQEQLQNSGGSSQATSGAVPVSALP</sequence>
<evidence type="ECO:0000313" key="3">
    <source>
        <dbReference type="Proteomes" id="UP000707451"/>
    </source>
</evidence>
<name>A0A9P7Y2L0_9FUNG</name>
<feature type="region of interest" description="Disordered" evidence="1">
    <location>
        <begin position="35"/>
        <end position="65"/>
    </location>
</feature>
<comment type="caution">
    <text evidence="2">The sequence shown here is derived from an EMBL/GenBank/DDBJ whole genome shotgun (WGS) entry which is preliminary data.</text>
</comment>
<proteinExistence type="predicted"/>
<reference evidence="2" key="1">
    <citation type="submission" date="2021-06" db="EMBL/GenBank/DDBJ databases">
        <title>Genome Sequence of Mortierella hyaline Strain SCG-10, a Cold-Adapted, Nitrate-Reducing Fungus Isolated from Soil in Minnesota, USA.</title>
        <authorList>
            <person name="Aldossari N."/>
        </authorList>
    </citation>
    <scope>NUCLEOTIDE SEQUENCE</scope>
    <source>
        <strain evidence="2">SCG-10</strain>
    </source>
</reference>
<gene>
    <name evidence="2" type="ORF">KI688_009473</name>
</gene>
<protein>
    <submittedName>
        <fullName evidence="2">Uncharacterized protein</fullName>
    </submittedName>
</protein>
<dbReference type="Proteomes" id="UP000707451">
    <property type="component" value="Unassembled WGS sequence"/>
</dbReference>
<evidence type="ECO:0000313" key="2">
    <source>
        <dbReference type="EMBL" id="KAG9070141.1"/>
    </source>
</evidence>
<organism evidence="2 3">
    <name type="scientific">Linnemannia hyalina</name>
    <dbReference type="NCBI Taxonomy" id="64524"/>
    <lineage>
        <taxon>Eukaryota</taxon>
        <taxon>Fungi</taxon>
        <taxon>Fungi incertae sedis</taxon>
        <taxon>Mucoromycota</taxon>
        <taxon>Mortierellomycotina</taxon>
        <taxon>Mortierellomycetes</taxon>
        <taxon>Mortierellales</taxon>
        <taxon>Mortierellaceae</taxon>
        <taxon>Linnemannia</taxon>
    </lineage>
</organism>
<keyword evidence="3" id="KW-1185">Reference proteome</keyword>
<feature type="compositionally biased region" description="Polar residues" evidence="1">
    <location>
        <begin position="47"/>
        <end position="56"/>
    </location>
</feature>
<accession>A0A9P7Y2L0</accession>